<sequence length="327" mass="36229">MNLEKIKCFVDIVKYNSFTKAAQENYITQAAISQQIASMEAELGFPLFVRSKRGFTVTDSGKSFYESSLRLLALYSRSLSRARCIAHNLSGYISLGIWPGLDTTHTYCVIQRLLQAYPSMQITIRPGTPTELFHKYTVGKLAMAIAMPYDFSDNTISDAVIEPLLTCGWRLFVSRDHPLAQFDAVDIADIRNEKFAVQGEESIGFQTYNLTVTEQMLNHHALSPAFVVPNFDTQQMLVATNQAVMLLPECCHPTVPALFQSIRLTGYPETCTFSAIWRSHSASPVLLAYAALLKEYFAARSAGACAFPPLDAASFPACFGENARAEA</sequence>
<dbReference type="InterPro" id="IPR036390">
    <property type="entry name" value="WH_DNA-bd_sf"/>
</dbReference>
<dbReference type="CDD" id="cd05466">
    <property type="entry name" value="PBP2_LTTR_substrate"/>
    <property type="match status" value="1"/>
</dbReference>
<keyword evidence="2" id="KW-0805">Transcription regulation</keyword>
<dbReference type="PROSITE" id="PS50931">
    <property type="entry name" value="HTH_LYSR"/>
    <property type="match status" value="1"/>
</dbReference>
<protein>
    <submittedName>
        <fullName evidence="6">LysR family transcriptional regulator</fullName>
    </submittedName>
</protein>
<feature type="domain" description="HTH lysR-type" evidence="5">
    <location>
        <begin position="1"/>
        <end position="58"/>
    </location>
</feature>
<dbReference type="SUPFAM" id="SSF46785">
    <property type="entry name" value="Winged helix' DNA-binding domain"/>
    <property type="match status" value="1"/>
</dbReference>
<dbReference type="PANTHER" id="PTHR30346:SF29">
    <property type="entry name" value="LYSR SUBSTRATE-BINDING"/>
    <property type="match status" value="1"/>
</dbReference>
<dbReference type="Gene3D" id="1.10.10.10">
    <property type="entry name" value="Winged helix-like DNA-binding domain superfamily/Winged helix DNA-binding domain"/>
    <property type="match status" value="1"/>
</dbReference>
<dbReference type="GO" id="GO:0003677">
    <property type="term" value="F:DNA binding"/>
    <property type="evidence" value="ECO:0007669"/>
    <property type="project" value="UniProtKB-KW"/>
</dbReference>
<comment type="caution">
    <text evidence="6">The sequence shown here is derived from an EMBL/GenBank/DDBJ whole genome shotgun (WGS) entry which is preliminary data.</text>
</comment>
<dbReference type="Gene3D" id="3.40.190.10">
    <property type="entry name" value="Periplasmic binding protein-like II"/>
    <property type="match status" value="2"/>
</dbReference>
<evidence type="ECO:0000256" key="3">
    <source>
        <dbReference type="ARBA" id="ARBA00023125"/>
    </source>
</evidence>
<dbReference type="AlphaFoldDB" id="A0A8J6JG15"/>
<gene>
    <name evidence="6" type="ORF">H8S57_12785</name>
</gene>
<proteinExistence type="inferred from homology"/>
<evidence type="ECO:0000256" key="2">
    <source>
        <dbReference type="ARBA" id="ARBA00023015"/>
    </source>
</evidence>
<dbReference type="GO" id="GO:0032993">
    <property type="term" value="C:protein-DNA complex"/>
    <property type="evidence" value="ECO:0007669"/>
    <property type="project" value="TreeGrafter"/>
</dbReference>
<keyword evidence="4" id="KW-0804">Transcription</keyword>
<dbReference type="InterPro" id="IPR000847">
    <property type="entry name" value="LysR_HTH_N"/>
</dbReference>
<accession>A0A8J6JG15</accession>
<comment type="similarity">
    <text evidence="1">Belongs to the LysR transcriptional regulatory family.</text>
</comment>
<dbReference type="SUPFAM" id="SSF53850">
    <property type="entry name" value="Periplasmic binding protein-like II"/>
    <property type="match status" value="1"/>
</dbReference>
<dbReference type="InterPro" id="IPR005119">
    <property type="entry name" value="LysR_subst-bd"/>
</dbReference>
<dbReference type="Pfam" id="PF00126">
    <property type="entry name" value="HTH_1"/>
    <property type="match status" value="1"/>
</dbReference>
<dbReference type="PRINTS" id="PR00039">
    <property type="entry name" value="HTHLYSR"/>
</dbReference>
<dbReference type="InterPro" id="IPR036388">
    <property type="entry name" value="WH-like_DNA-bd_sf"/>
</dbReference>
<name>A0A8J6JG15_9FIRM</name>
<dbReference type="Pfam" id="PF03466">
    <property type="entry name" value="LysR_substrate"/>
    <property type="match status" value="1"/>
</dbReference>
<reference evidence="6" key="1">
    <citation type="submission" date="2020-08" db="EMBL/GenBank/DDBJ databases">
        <title>Genome public.</title>
        <authorList>
            <person name="Liu C."/>
            <person name="Sun Q."/>
        </authorList>
    </citation>
    <scope>NUCLEOTIDE SEQUENCE</scope>
    <source>
        <strain evidence="6">NSJ-51</strain>
    </source>
</reference>
<keyword evidence="3" id="KW-0238">DNA-binding</keyword>
<evidence type="ECO:0000256" key="1">
    <source>
        <dbReference type="ARBA" id="ARBA00009437"/>
    </source>
</evidence>
<organism evidence="6 7">
    <name type="scientific">Lawsonibacter hominis</name>
    <dbReference type="NCBI Taxonomy" id="2763053"/>
    <lineage>
        <taxon>Bacteria</taxon>
        <taxon>Bacillati</taxon>
        <taxon>Bacillota</taxon>
        <taxon>Clostridia</taxon>
        <taxon>Eubacteriales</taxon>
        <taxon>Oscillospiraceae</taxon>
        <taxon>Lawsonibacter</taxon>
    </lineage>
</organism>
<dbReference type="EMBL" id="JACOPP010000020">
    <property type="protein sequence ID" value="MBC5734592.1"/>
    <property type="molecule type" value="Genomic_DNA"/>
</dbReference>
<dbReference type="PANTHER" id="PTHR30346">
    <property type="entry name" value="TRANSCRIPTIONAL DUAL REGULATOR HCAR-RELATED"/>
    <property type="match status" value="1"/>
</dbReference>
<evidence type="ECO:0000256" key="4">
    <source>
        <dbReference type="ARBA" id="ARBA00023163"/>
    </source>
</evidence>
<keyword evidence="7" id="KW-1185">Reference proteome</keyword>
<dbReference type="RefSeq" id="WP_186908416.1">
    <property type="nucleotide sequence ID" value="NZ_JACOPP010000020.1"/>
</dbReference>
<evidence type="ECO:0000259" key="5">
    <source>
        <dbReference type="PROSITE" id="PS50931"/>
    </source>
</evidence>
<dbReference type="GO" id="GO:0003700">
    <property type="term" value="F:DNA-binding transcription factor activity"/>
    <property type="evidence" value="ECO:0007669"/>
    <property type="project" value="InterPro"/>
</dbReference>
<dbReference type="Proteomes" id="UP000661435">
    <property type="component" value="Unassembled WGS sequence"/>
</dbReference>
<evidence type="ECO:0000313" key="7">
    <source>
        <dbReference type="Proteomes" id="UP000661435"/>
    </source>
</evidence>
<dbReference type="FunFam" id="1.10.10.10:FF:000001">
    <property type="entry name" value="LysR family transcriptional regulator"/>
    <property type="match status" value="1"/>
</dbReference>
<evidence type="ECO:0000313" key="6">
    <source>
        <dbReference type="EMBL" id="MBC5734592.1"/>
    </source>
</evidence>